<dbReference type="OrthoDB" id="5019413at2"/>
<name>A0A4R2IUJ0_9ACTN</name>
<dbReference type="Pfam" id="PF13238">
    <property type="entry name" value="AAA_18"/>
    <property type="match status" value="1"/>
</dbReference>
<reference evidence="1 2" key="1">
    <citation type="journal article" date="2015" name="Stand. Genomic Sci.">
        <title>Genomic Encyclopedia of Bacterial and Archaeal Type Strains, Phase III: the genomes of soil and plant-associated and newly described type strains.</title>
        <authorList>
            <person name="Whitman W.B."/>
            <person name="Woyke T."/>
            <person name="Klenk H.P."/>
            <person name="Zhou Y."/>
            <person name="Lilburn T.G."/>
            <person name="Beck B.J."/>
            <person name="De Vos P."/>
            <person name="Vandamme P."/>
            <person name="Eisen J.A."/>
            <person name="Garrity G."/>
            <person name="Hugenholtz P."/>
            <person name="Kyrpides N.C."/>
        </authorList>
    </citation>
    <scope>NUCLEOTIDE SEQUENCE [LARGE SCALE GENOMIC DNA]</scope>
    <source>
        <strain evidence="1 2">VKM Ac-2541</strain>
    </source>
</reference>
<accession>A0A4R2IUJ0</accession>
<keyword evidence="2" id="KW-1185">Reference proteome</keyword>
<dbReference type="Proteomes" id="UP000295573">
    <property type="component" value="Unassembled WGS sequence"/>
</dbReference>
<sequence>MALYLITGTSGVGKSAVRGELRRRGYVAYGSDEDGLARWFDNTSGAEVRLPDQRGDEWFARNTYRLPPETVRRIAAEPGHRFICGTVGNEGEIWELFTAVVCLTVDATTLRRRLSARTGGFGSTEDEIRRILGWHQTVAEDNERYGALLVDASGPVEDVVDALLTALRLPLDL</sequence>
<dbReference type="Gene3D" id="3.40.50.300">
    <property type="entry name" value="P-loop containing nucleotide triphosphate hydrolases"/>
    <property type="match status" value="1"/>
</dbReference>
<protein>
    <submittedName>
        <fullName evidence="1">AAA domain-containing protein</fullName>
    </submittedName>
</protein>
<evidence type="ECO:0000313" key="1">
    <source>
        <dbReference type="EMBL" id="TCO49054.1"/>
    </source>
</evidence>
<gene>
    <name evidence="1" type="ORF">EV646_10331</name>
</gene>
<evidence type="ECO:0000313" key="2">
    <source>
        <dbReference type="Proteomes" id="UP000295573"/>
    </source>
</evidence>
<dbReference type="RefSeq" id="WP_158290932.1">
    <property type="nucleotide sequence ID" value="NZ_SLWR01000003.1"/>
</dbReference>
<dbReference type="EMBL" id="SLWR01000003">
    <property type="protein sequence ID" value="TCO49054.1"/>
    <property type="molecule type" value="Genomic_DNA"/>
</dbReference>
<organism evidence="1 2">
    <name type="scientific">Kribbella antiqua</name>
    <dbReference type="NCBI Taxonomy" id="2512217"/>
    <lineage>
        <taxon>Bacteria</taxon>
        <taxon>Bacillati</taxon>
        <taxon>Actinomycetota</taxon>
        <taxon>Actinomycetes</taxon>
        <taxon>Propionibacteriales</taxon>
        <taxon>Kribbellaceae</taxon>
        <taxon>Kribbella</taxon>
    </lineage>
</organism>
<comment type="caution">
    <text evidence="1">The sequence shown here is derived from an EMBL/GenBank/DDBJ whole genome shotgun (WGS) entry which is preliminary data.</text>
</comment>
<dbReference type="InterPro" id="IPR027417">
    <property type="entry name" value="P-loop_NTPase"/>
</dbReference>
<dbReference type="SUPFAM" id="SSF52540">
    <property type="entry name" value="P-loop containing nucleoside triphosphate hydrolases"/>
    <property type="match status" value="1"/>
</dbReference>
<proteinExistence type="predicted"/>
<dbReference type="AlphaFoldDB" id="A0A4R2IUJ0"/>